<evidence type="ECO:0000313" key="10">
    <source>
        <dbReference type="EMBL" id="CAI9920438.1"/>
    </source>
</evidence>
<dbReference type="EMBL" id="CAXDID020000505">
    <property type="protein sequence ID" value="CAL6098045.1"/>
    <property type="molecule type" value="Genomic_DNA"/>
</dbReference>
<dbReference type="CDD" id="cd18178">
    <property type="entry name" value="ATP-synt_Vo_c_ATP6F_rpt2"/>
    <property type="match status" value="1"/>
</dbReference>
<dbReference type="InterPro" id="IPR035921">
    <property type="entry name" value="F/V-ATP_Csub_sf"/>
</dbReference>
<keyword evidence="5 8" id="KW-1133">Transmembrane helix</keyword>
<dbReference type="AlphaFoldDB" id="A0AA86Q3J7"/>
<reference evidence="13 16" key="2">
    <citation type="submission" date="2024-07" db="EMBL/GenBank/DDBJ databases">
        <authorList>
            <person name="Akdeniz Z."/>
        </authorList>
    </citation>
    <scope>NUCLEOTIDE SEQUENCE [LARGE SCALE GENOMIC DNA]</scope>
</reference>
<comment type="caution">
    <text evidence="12">The sequence shown here is derived from an EMBL/GenBank/DDBJ whole genome shotgun (WGS) entry which is preliminary data.</text>
</comment>
<keyword evidence="7 8" id="KW-0472">Membrane</keyword>
<dbReference type="EMBL" id="CATOUU010000203">
    <property type="protein sequence ID" value="CAI9920738.1"/>
    <property type="molecule type" value="Genomic_DNA"/>
</dbReference>
<dbReference type="Proteomes" id="UP001642409">
    <property type="component" value="Unassembled WGS sequence"/>
</dbReference>
<evidence type="ECO:0000256" key="1">
    <source>
        <dbReference type="ARBA" id="ARBA00004141"/>
    </source>
</evidence>
<dbReference type="EMBL" id="CAXDID020000199">
    <property type="protein sequence ID" value="CAL6053854.1"/>
    <property type="molecule type" value="Genomic_DNA"/>
</dbReference>
<dbReference type="EMBL" id="CATOUU010000823">
    <property type="protein sequence ID" value="CAI9951301.1"/>
    <property type="molecule type" value="Genomic_DNA"/>
</dbReference>
<evidence type="ECO:0000313" key="15">
    <source>
        <dbReference type="EMBL" id="CAL6098045.1"/>
    </source>
</evidence>
<comment type="similarity">
    <text evidence="2 8">Belongs to the V-ATPase proteolipid subunit family.</text>
</comment>
<keyword evidence="6 8" id="KW-0406">Ion transport</keyword>
<feature type="domain" description="V-ATPase proteolipid subunit C-like" evidence="9">
    <location>
        <begin position="25"/>
        <end position="82"/>
    </location>
</feature>
<gene>
    <name evidence="12" type="ORF">HINF_LOCUS38946</name>
    <name evidence="13" type="ORF">HINF_LOCUS45710</name>
    <name evidence="14" type="ORF">HINF_LOCUS49611</name>
    <name evidence="15" type="ORF">HINF_LOCUS69421</name>
    <name evidence="10" type="ORF">HINF_LOCUS8083</name>
    <name evidence="11" type="ORF">HINF_LOCUS8383</name>
</gene>
<accession>A0AA86Q3J7</accession>
<evidence type="ECO:0000256" key="8">
    <source>
        <dbReference type="RuleBase" id="RU363060"/>
    </source>
</evidence>
<keyword evidence="16" id="KW-1185">Reference proteome</keyword>
<comment type="subcellular location">
    <subcellularLocation>
        <location evidence="1">Membrane</location>
        <topology evidence="1">Multi-pass membrane protein</topology>
    </subcellularLocation>
</comment>
<feature type="transmembrane region" description="Helical" evidence="8">
    <location>
        <begin position="169"/>
        <end position="189"/>
    </location>
</feature>
<evidence type="ECO:0000256" key="3">
    <source>
        <dbReference type="ARBA" id="ARBA00022448"/>
    </source>
</evidence>
<dbReference type="SUPFAM" id="SSF81333">
    <property type="entry name" value="F1F0 ATP synthase subunit C"/>
    <property type="match status" value="2"/>
</dbReference>
<evidence type="ECO:0000313" key="14">
    <source>
        <dbReference type="EMBL" id="CAL6061241.1"/>
    </source>
</evidence>
<evidence type="ECO:0000313" key="16">
    <source>
        <dbReference type="Proteomes" id="UP001642409"/>
    </source>
</evidence>
<dbReference type="Gene3D" id="1.20.120.610">
    <property type="entry name" value="lithium bound rotor ring of v- atpase"/>
    <property type="match status" value="1"/>
</dbReference>
<dbReference type="InterPro" id="IPR000245">
    <property type="entry name" value="ATPase_proteolipid_csu"/>
</dbReference>
<name>A0AA86Q3J7_9EUKA</name>
<evidence type="ECO:0000313" key="11">
    <source>
        <dbReference type="EMBL" id="CAI9920738.1"/>
    </source>
</evidence>
<evidence type="ECO:0000256" key="2">
    <source>
        <dbReference type="ARBA" id="ARBA00007296"/>
    </source>
</evidence>
<dbReference type="EMBL" id="CATOUU010000200">
    <property type="protein sequence ID" value="CAI9920438.1"/>
    <property type="molecule type" value="Genomic_DNA"/>
</dbReference>
<evidence type="ECO:0000256" key="6">
    <source>
        <dbReference type="ARBA" id="ARBA00023065"/>
    </source>
</evidence>
<sequence>MCKLWLERLQAWIQTVSPYQFSYTGIFTALALSILGAGLGIYMIGASLTQATVHHPEIKSKNLISILFCEAIALYGIIMAIITFSTIPSTQATFLYVKAGYQGPQKYDAAQLKTEVSNLAAGYGQGFGGISVGFANLFAAITVGVLGSSLVIAHANAPAIFVKLFISEVFAEAIALIGLICGIVMALGVKYE</sequence>
<dbReference type="InterPro" id="IPR002379">
    <property type="entry name" value="ATPase_proteolipid_c-like_dom"/>
</dbReference>
<evidence type="ECO:0000313" key="12">
    <source>
        <dbReference type="EMBL" id="CAI9951301.1"/>
    </source>
</evidence>
<evidence type="ECO:0000313" key="13">
    <source>
        <dbReference type="EMBL" id="CAL6053854.1"/>
    </source>
</evidence>
<keyword evidence="4 8" id="KW-0812">Transmembrane</keyword>
<dbReference type="EMBL" id="CAXDID020000234">
    <property type="protein sequence ID" value="CAL6061241.1"/>
    <property type="molecule type" value="Genomic_DNA"/>
</dbReference>
<keyword evidence="3 8" id="KW-0813">Transport</keyword>
<evidence type="ECO:0000256" key="7">
    <source>
        <dbReference type="ARBA" id="ARBA00023136"/>
    </source>
</evidence>
<dbReference type="GO" id="GO:0033179">
    <property type="term" value="C:proton-transporting V-type ATPase, V0 domain"/>
    <property type="evidence" value="ECO:0007669"/>
    <property type="project" value="InterPro"/>
</dbReference>
<proteinExistence type="inferred from homology"/>
<dbReference type="PRINTS" id="PR00122">
    <property type="entry name" value="VACATPASE"/>
</dbReference>
<feature type="transmembrane region" description="Helical" evidence="8">
    <location>
        <begin position="20"/>
        <end position="42"/>
    </location>
</feature>
<feature type="transmembrane region" description="Helical" evidence="8">
    <location>
        <begin position="137"/>
        <end position="157"/>
    </location>
</feature>
<dbReference type="PANTHER" id="PTHR10263">
    <property type="entry name" value="V-TYPE PROTON ATPASE PROTEOLIPID SUBUNIT"/>
    <property type="match status" value="1"/>
</dbReference>
<evidence type="ECO:0000256" key="5">
    <source>
        <dbReference type="ARBA" id="ARBA00022989"/>
    </source>
</evidence>
<feature type="domain" description="V-ATPase proteolipid subunit C-like" evidence="9">
    <location>
        <begin position="129"/>
        <end position="185"/>
    </location>
</feature>
<evidence type="ECO:0000256" key="4">
    <source>
        <dbReference type="ARBA" id="ARBA00022692"/>
    </source>
</evidence>
<evidence type="ECO:0000259" key="9">
    <source>
        <dbReference type="Pfam" id="PF00137"/>
    </source>
</evidence>
<reference evidence="12" key="1">
    <citation type="submission" date="2023-06" db="EMBL/GenBank/DDBJ databases">
        <authorList>
            <person name="Kurt Z."/>
        </authorList>
    </citation>
    <scope>NUCLEOTIDE SEQUENCE</scope>
</reference>
<protein>
    <submittedName>
        <fullName evidence="12">Vacuolar ATP synthase 16 kDa proteolipid subunit</fullName>
    </submittedName>
    <submittedName>
        <fullName evidence="13">Vacuolar_ATP synthase 16 kDa proteolipid subunit</fullName>
    </submittedName>
</protein>
<dbReference type="Pfam" id="PF00137">
    <property type="entry name" value="ATP-synt_C"/>
    <property type="match status" value="2"/>
</dbReference>
<organism evidence="12">
    <name type="scientific">Hexamita inflata</name>
    <dbReference type="NCBI Taxonomy" id="28002"/>
    <lineage>
        <taxon>Eukaryota</taxon>
        <taxon>Metamonada</taxon>
        <taxon>Diplomonadida</taxon>
        <taxon>Hexamitidae</taxon>
        <taxon>Hexamitinae</taxon>
        <taxon>Hexamita</taxon>
    </lineage>
</organism>
<dbReference type="GO" id="GO:0046961">
    <property type="term" value="F:proton-transporting ATPase activity, rotational mechanism"/>
    <property type="evidence" value="ECO:0007669"/>
    <property type="project" value="InterPro"/>
</dbReference>
<feature type="transmembrane region" description="Helical" evidence="8">
    <location>
        <begin position="63"/>
        <end position="87"/>
    </location>
</feature>